<proteinExistence type="predicted"/>
<reference evidence="3" key="1">
    <citation type="journal article" date="2019" name="Int. J. Syst. Evol. Microbiol.">
        <title>The Global Catalogue of Microorganisms (GCM) 10K type strain sequencing project: providing services to taxonomists for standard genome sequencing and annotation.</title>
        <authorList>
            <consortium name="The Broad Institute Genomics Platform"/>
            <consortium name="The Broad Institute Genome Sequencing Center for Infectious Disease"/>
            <person name="Wu L."/>
            <person name="Ma J."/>
        </authorList>
    </citation>
    <scope>NUCLEOTIDE SEQUENCE [LARGE SCALE GENOMIC DNA]</scope>
    <source>
        <strain evidence="3">JCM 10083</strain>
    </source>
</reference>
<dbReference type="InterPro" id="IPR007421">
    <property type="entry name" value="Schlafen_AlbA_2_dom"/>
</dbReference>
<evidence type="ECO:0000313" key="2">
    <source>
        <dbReference type="EMBL" id="MFC7604913.1"/>
    </source>
</evidence>
<accession>A0ABW2T8A8</accession>
<name>A0ABW2T8A8_9ACTN</name>
<dbReference type="Proteomes" id="UP001596514">
    <property type="component" value="Unassembled WGS sequence"/>
</dbReference>
<keyword evidence="3" id="KW-1185">Reference proteome</keyword>
<evidence type="ECO:0000259" key="1">
    <source>
        <dbReference type="Pfam" id="PF04326"/>
    </source>
</evidence>
<dbReference type="GO" id="GO:0005524">
    <property type="term" value="F:ATP binding"/>
    <property type="evidence" value="ECO:0007669"/>
    <property type="project" value="UniProtKB-KW"/>
</dbReference>
<dbReference type="Pfam" id="PF04326">
    <property type="entry name" value="SLFN_AlbA_2"/>
    <property type="match status" value="1"/>
</dbReference>
<sequence>MKHDEAEAALQALGHGVTADDLETDTLDFKLVAESPKATLGLLADALVCFVNAQGGTVVLGVDDKARERADALRGVPSTYTIDQIRKGVFDRTRPHITPFVHEKIVDNARLILVTVPPGVLPHSNAAGLATRRLGKECLPFPPDQQREVMIARGQVDWSADISSADLTDLSAVEIGRLRQLLTSSGRDHLAALSDRALLEALRLVTPDGGVTNAAVLVLAEEHVLQQIVPSYGYSYQFRPTLGSEATGRMRSGRPLLPAIQSLVDAIDARREIHPLNLNGGVQLQLTDYPDQAVRELIVNAFIHRSYETGGTVDIEHSPERLAIISPGGLVSGVTAQNILTHPSTPRNRLLTETVSSLQLAERTGQGIDRAYREMLRVGKEPPLFEDSGTLVRATLTGGIGNDSFARLIGGLPSKAARDVNVLLALSHLRHSVTVDALQLAVMIQRSPIEAQGVLHMMAEEYHLVEPTRRTAAKAFPAYRLRSEAVAMMGRAITYHRRGLDETNQKIIDHIREYGFVTNRTLQRLFDIHVFAARDILAGLRERELLKKIGDAQGGTGVRYGPGPKFPR</sequence>
<keyword evidence="2" id="KW-0547">Nucleotide-binding</keyword>
<dbReference type="EMBL" id="JBHTEE010000001">
    <property type="protein sequence ID" value="MFC7604913.1"/>
    <property type="molecule type" value="Genomic_DNA"/>
</dbReference>
<dbReference type="Pfam" id="PF13749">
    <property type="entry name" value="HATPase_c_4"/>
    <property type="match status" value="1"/>
</dbReference>
<feature type="domain" description="Schlafen AlbA-2" evidence="1">
    <location>
        <begin position="23"/>
        <end position="139"/>
    </location>
</feature>
<dbReference type="Gene3D" id="3.30.565.60">
    <property type="match status" value="1"/>
</dbReference>
<comment type="caution">
    <text evidence="2">The sequence shown here is derived from an EMBL/GenBank/DDBJ whole genome shotgun (WGS) entry which is preliminary data.</text>
</comment>
<dbReference type="PANTHER" id="PTHR30595:SF6">
    <property type="entry name" value="SCHLAFEN ALBA-2 DOMAIN-CONTAINING PROTEIN"/>
    <property type="match status" value="1"/>
</dbReference>
<keyword evidence="2" id="KW-0067">ATP-binding</keyword>
<evidence type="ECO:0000313" key="3">
    <source>
        <dbReference type="Proteomes" id="UP001596514"/>
    </source>
</evidence>
<dbReference type="Gene3D" id="3.30.950.30">
    <property type="entry name" value="Schlafen, AAA domain"/>
    <property type="match status" value="1"/>
</dbReference>
<dbReference type="InterPro" id="IPR038475">
    <property type="entry name" value="RecG_C_sf"/>
</dbReference>
<dbReference type="InterPro" id="IPR038461">
    <property type="entry name" value="Schlafen_AlbA_2_dom_sf"/>
</dbReference>
<dbReference type="RefSeq" id="WP_343966761.1">
    <property type="nucleotide sequence ID" value="NZ_BAAAGK010000044.1"/>
</dbReference>
<gene>
    <name evidence="2" type="ORF">ACFQVD_32890</name>
</gene>
<dbReference type="Gene3D" id="6.10.10.130">
    <property type="match status" value="1"/>
</dbReference>
<organism evidence="2 3">
    <name type="scientific">Streptosporangium amethystogenes subsp. fukuiense</name>
    <dbReference type="NCBI Taxonomy" id="698418"/>
    <lineage>
        <taxon>Bacteria</taxon>
        <taxon>Bacillati</taxon>
        <taxon>Actinomycetota</taxon>
        <taxon>Actinomycetes</taxon>
        <taxon>Streptosporangiales</taxon>
        <taxon>Streptosporangiaceae</taxon>
        <taxon>Streptosporangium</taxon>
    </lineage>
</organism>
<protein>
    <submittedName>
        <fullName evidence="2">ATP-binding protein</fullName>
    </submittedName>
</protein>
<dbReference type="PANTHER" id="PTHR30595">
    <property type="entry name" value="GLPR-RELATED TRANSCRIPTIONAL REPRESSOR"/>
    <property type="match status" value="1"/>
</dbReference>